<dbReference type="OrthoDB" id="1139988at2"/>
<dbReference type="AlphaFoldDB" id="A0A0X8X461"/>
<dbReference type="RefSeq" id="WP_096352871.1">
    <property type="nucleotide sequence ID" value="NZ_AP017313.1"/>
</dbReference>
<dbReference type="EMBL" id="AP017313">
    <property type="protein sequence ID" value="BAU54797.1"/>
    <property type="molecule type" value="Genomic_DNA"/>
</dbReference>
<proteinExistence type="predicted"/>
<name>A0A0X8X461_9SPHI</name>
<evidence type="ECO:0000313" key="2">
    <source>
        <dbReference type="Proteomes" id="UP000218263"/>
    </source>
</evidence>
<reference evidence="1 2" key="1">
    <citation type="submission" date="2015-12" db="EMBL/GenBank/DDBJ databases">
        <title>Genome sequence of Mucilaginibacter gotjawali.</title>
        <authorList>
            <person name="Lee J.S."/>
            <person name="Lee K.C."/>
            <person name="Kim K.K."/>
            <person name="Lee B.W."/>
        </authorList>
    </citation>
    <scope>NUCLEOTIDE SEQUENCE [LARGE SCALE GENOMIC DNA]</scope>
    <source>
        <strain evidence="1 2">SA3-7</strain>
    </source>
</reference>
<dbReference type="Proteomes" id="UP000218263">
    <property type="component" value="Chromosome"/>
</dbReference>
<keyword evidence="2" id="KW-1185">Reference proteome</keyword>
<dbReference type="KEGG" id="mgot:MgSA37_02975"/>
<organism evidence="1 2">
    <name type="scientific">Mucilaginibacter gotjawali</name>
    <dbReference type="NCBI Taxonomy" id="1550579"/>
    <lineage>
        <taxon>Bacteria</taxon>
        <taxon>Pseudomonadati</taxon>
        <taxon>Bacteroidota</taxon>
        <taxon>Sphingobacteriia</taxon>
        <taxon>Sphingobacteriales</taxon>
        <taxon>Sphingobacteriaceae</taxon>
        <taxon>Mucilaginibacter</taxon>
    </lineage>
</organism>
<gene>
    <name evidence="1" type="ORF">MgSA37_02975</name>
</gene>
<evidence type="ECO:0000313" key="1">
    <source>
        <dbReference type="EMBL" id="BAU54797.1"/>
    </source>
</evidence>
<protein>
    <submittedName>
        <fullName evidence="1">Uncharacterized protein</fullName>
    </submittedName>
</protein>
<sequence length="210" mass="24241">MKVRSTILSIILFCIVIKTKGQSEPIEKQWVKEDSVFIQNLAKIYKENPLKLTQILSYQGNKREKLGFDYYLISGSNGKGYVSVFYQFVYYKNEVVSFKLDPQMPGDARLIVRYARFYSQLFNINKDHLPEPLYFGYKEMSKPINGFSGAFFADGDIRFFMTPYSGIMYGDNGGDPISALQNRVNYLKIKKRITPQICELLLGNVVKNGW</sequence>
<accession>A0A0X8X461</accession>